<name>A0A975FVU1_9CAUL</name>
<keyword evidence="3" id="KW-1185">Reference proteome</keyword>
<dbReference type="KEGG" id="caul:KCG34_14175"/>
<dbReference type="Pfam" id="PF06835">
    <property type="entry name" value="LptC"/>
    <property type="match status" value="1"/>
</dbReference>
<evidence type="ECO:0000256" key="1">
    <source>
        <dbReference type="SAM" id="Phobius"/>
    </source>
</evidence>
<organism evidence="2 3">
    <name type="scientific">Phenylobacterium montanum</name>
    <dbReference type="NCBI Taxonomy" id="2823693"/>
    <lineage>
        <taxon>Bacteria</taxon>
        <taxon>Pseudomonadati</taxon>
        <taxon>Pseudomonadota</taxon>
        <taxon>Alphaproteobacteria</taxon>
        <taxon>Caulobacterales</taxon>
        <taxon>Caulobacteraceae</taxon>
        <taxon>Phenylobacterium</taxon>
    </lineage>
</organism>
<dbReference type="InterPro" id="IPR010664">
    <property type="entry name" value="LipoPS_assembly_LptC-rel"/>
</dbReference>
<dbReference type="Gene3D" id="2.60.450.10">
    <property type="entry name" value="Lipopolysaccharide (LPS) transport protein A like domain"/>
    <property type="match status" value="1"/>
</dbReference>
<keyword evidence="1" id="KW-0472">Membrane</keyword>
<proteinExistence type="predicted"/>
<sequence length="214" mass="24028">MTAPATHDFDMLDPARWAERRKRQLRAWKRRSQLIHRMRRILPMTIAGVLVFLTGWVLVKGWLTRFGEAHGGAAIHMTNAHFYGRDGQGRAFVLGAAQASRNNSDIQLITLDLPLLEFNADQINPSRITARHGAYREDTHFLSLWDRVVLVDGQGDTFNTDRAVVDTTHAVVTGWSKVRGVGPRGTITADSYGIYDRGQRIVFSGNVHSIINPD</sequence>
<gene>
    <name evidence="2" type="primary">lptC</name>
    <name evidence="2" type="ORF">KCG34_14175</name>
</gene>
<dbReference type="RefSeq" id="WP_211936297.1">
    <property type="nucleotide sequence ID" value="NZ_CP073078.1"/>
</dbReference>
<evidence type="ECO:0000313" key="2">
    <source>
        <dbReference type="EMBL" id="QUD86245.1"/>
    </source>
</evidence>
<feature type="transmembrane region" description="Helical" evidence="1">
    <location>
        <begin position="41"/>
        <end position="59"/>
    </location>
</feature>
<accession>A0A975FVU1</accession>
<reference evidence="2" key="1">
    <citation type="submission" date="2021-04" db="EMBL/GenBank/DDBJ databases">
        <title>The complete genome sequence of Caulobacter sp. S6.</title>
        <authorList>
            <person name="Tang Y."/>
            <person name="Ouyang W."/>
            <person name="Liu Q."/>
            <person name="Huang B."/>
            <person name="Guo Z."/>
            <person name="Lei P."/>
        </authorList>
    </citation>
    <scope>NUCLEOTIDE SEQUENCE</scope>
    <source>
        <strain evidence="2">S6</strain>
    </source>
</reference>
<evidence type="ECO:0000313" key="3">
    <source>
        <dbReference type="Proteomes" id="UP000676409"/>
    </source>
</evidence>
<protein>
    <submittedName>
        <fullName evidence="2">LPS export ABC transporter periplasmic protein LptC</fullName>
    </submittedName>
</protein>
<dbReference type="Proteomes" id="UP000676409">
    <property type="component" value="Chromosome"/>
</dbReference>
<keyword evidence="1" id="KW-0812">Transmembrane</keyword>
<dbReference type="AlphaFoldDB" id="A0A975FVU1"/>
<keyword evidence="1" id="KW-1133">Transmembrane helix</keyword>
<dbReference type="EMBL" id="CP073078">
    <property type="protein sequence ID" value="QUD86245.1"/>
    <property type="molecule type" value="Genomic_DNA"/>
</dbReference>